<dbReference type="InterPro" id="IPR002737">
    <property type="entry name" value="MEMO1_fam"/>
</dbReference>
<dbReference type="NCBIfam" id="TIGR04336">
    <property type="entry name" value="AmmeMemoSam_B"/>
    <property type="match status" value="1"/>
</dbReference>
<protein>
    <recommendedName>
        <fullName evidence="2">MEMO1 family protein DHM44_09905</fullName>
    </recommendedName>
</protein>
<dbReference type="Pfam" id="PF01875">
    <property type="entry name" value="Memo"/>
    <property type="match status" value="1"/>
</dbReference>
<dbReference type="EMBL" id="DPPF01000210">
    <property type="protein sequence ID" value="HCW93982.1"/>
    <property type="molecule type" value="Genomic_DNA"/>
</dbReference>
<evidence type="ECO:0000313" key="3">
    <source>
        <dbReference type="EMBL" id="HCW93982.1"/>
    </source>
</evidence>
<organism evidence="3 4">
    <name type="scientific">Flexistipes sinusarabici</name>
    <dbReference type="NCBI Taxonomy" id="2352"/>
    <lineage>
        <taxon>Bacteria</taxon>
        <taxon>Pseudomonadati</taxon>
        <taxon>Deferribacterota</taxon>
        <taxon>Deferribacteres</taxon>
        <taxon>Deferribacterales</taxon>
        <taxon>Flexistipitaceae</taxon>
        <taxon>Flexistipes</taxon>
    </lineage>
</organism>
<dbReference type="Gene3D" id="3.40.830.10">
    <property type="entry name" value="LigB-like"/>
    <property type="match status" value="1"/>
</dbReference>
<dbReference type="AlphaFoldDB" id="A0A3D5QFQ1"/>
<sequence>MYRDTVVSGLFYPSDKNKIISFIESNKGSETAIEAKMIIVPHAGYVFSGATAVKTISKIKLPKNIILLGPNHTGAGGRIAVYPGGKWSCPLGDVPVNENMVEKLIDKGFESDRLAHVKEHSLEVQLPILKYFRDDLNIVPIAFKGLGFDDCRNAGKVLKDLVGETDSMIVVSSDFNHFEDLETTNEKDFDAINRILDLDSKGLYDTVLSKNISMCGIIPTVVALESLDNIENLKASLVEHTTSAETSGDATQVVGYAGIIIK</sequence>
<dbReference type="PANTHER" id="PTHR11060">
    <property type="entry name" value="PROTEIN MEMO1"/>
    <property type="match status" value="1"/>
</dbReference>
<reference evidence="3 4" key="1">
    <citation type="journal article" date="2018" name="Nat. Biotechnol.">
        <title>A standardized bacterial taxonomy based on genome phylogeny substantially revises the tree of life.</title>
        <authorList>
            <person name="Parks D.H."/>
            <person name="Chuvochina M."/>
            <person name="Waite D.W."/>
            <person name="Rinke C."/>
            <person name="Skarshewski A."/>
            <person name="Chaumeil P.A."/>
            <person name="Hugenholtz P."/>
        </authorList>
    </citation>
    <scope>NUCLEOTIDE SEQUENCE [LARGE SCALE GENOMIC DNA]</scope>
    <source>
        <strain evidence="3">UBA8672</strain>
    </source>
</reference>
<proteinExistence type="inferred from homology"/>
<name>A0A3D5QFQ1_FLESI</name>
<comment type="similarity">
    <text evidence="1 2">Belongs to the MEMO1 family.</text>
</comment>
<dbReference type="Proteomes" id="UP000262325">
    <property type="component" value="Unassembled WGS sequence"/>
</dbReference>
<gene>
    <name evidence="3" type="primary">amrB</name>
    <name evidence="3" type="ORF">DHM44_09905</name>
</gene>
<dbReference type="HAMAP" id="MF_00055">
    <property type="entry name" value="MEMO1"/>
    <property type="match status" value="1"/>
</dbReference>
<accession>A0A3D5QFQ1</accession>
<comment type="caution">
    <text evidence="3">The sequence shown here is derived from an EMBL/GenBank/DDBJ whole genome shotgun (WGS) entry which is preliminary data.</text>
</comment>
<dbReference type="CDD" id="cd07361">
    <property type="entry name" value="MEMO_like"/>
    <property type="match status" value="1"/>
</dbReference>
<evidence type="ECO:0000256" key="2">
    <source>
        <dbReference type="HAMAP-Rule" id="MF_00055"/>
    </source>
</evidence>
<evidence type="ECO:0000313" key="4">
    <source>
        <dbReference type="Proteomes" id="UP000262325"/>
    </source>
</evidence>
<dbReference type="PANTHER" id="PTHR11060:SF0">
    <property type="entry name" value="PROTEIN MEMO1"/>
    <property type="match status" value="1"/>
</dbReference>
<evidence type="ECO:0000256" key="1">
    <source>
        <dbReference type="ARBA" id="ARBA00006315"/>
    </source>
</evidence>